<keyword evidence="4" id="KW-1185">Reference proteome</keyword>
<feature type="compositionally biased region" description="Polar residues" evidence="1">
    <location>
        <begin position="46"/>
        <end position="55"/>
    </location>
</feature>
<reference evidence="4" key="1">
    <citation type="journal article" date="2011" name="Genome Biol.">
        <title>Comparative genomics of the social amoebae Dictyostelium discoideum and Dictyostelium purpureum.</title>
        <authorList>
            <consortium name="US DOE Joint Genome Institute (JGI-PGF)"/>
            <person name="Sucgang R."/>
            <person name="Kuo A."/>
            <person name="Tian X."/>
            <person name="Salerno W."/>
            <person name="Parikh A."/>
            <person name="Feasley C.L."/>
            <person name="Dalin E."/>
            <person name="Tu H."/>
            <person name="Huang E."/>
            <person name="Barry K."/>
            <person name="Lindquist E."/>
            <person name="Shapiro H."/>
            <person name="Bruce D."/>
            <person name="Schmutz J."/>
            <person name="Salamov A."/>
            <person name="Fey P."/>
            <person name="Gaudet P."/>
            <person name="Anjard C."/>
            <person name="Babu M.M."/>
            <person name="Basu S."/>
            <person name="Bushmanova Y."/>
            <person name="van der Wel H."/>
            <person name="Katoh-Kurasawa M."/>
            <person name="Dinh C."/>
            <person name="Coutinho P.M."/>
            <person name="Saito T."/>
            <person name="Elias M."/>
            <person name="Schaap P."/>
            <person name="Kay R.R."/>
            <person name="Henrissat B."/>
            <person name="Eichinger L."/>
            <person name="Rivero F."/>
            <person name="Putnam N.H."/>
            <person name="West C.M."/>
            <person name="Loomis W.F."/>
            <person name="Chisholm R.L."/>
            <person name="Shaulsky G."/>
            <person name="Strassmann J.E."/>
            <person name="Queller D.C."/>
            <person name="Kuspa A."/>
            <person name="Grigoriev I.V."/>
        </authorList>
    </citation>
    <scope>NUCLEOTIDE SEQUENCE [LARGE SCALE GENOMIC DNA]</scope>
    <source>
        <strain evidence="4">QSDP1</strain>
    </source>
</reference>
<evidence type="ECO:0000256" key="1">
    <source>
        <dbReference type="SAM" id="MobiDB-lite"/>
    </source>
</evidence>
<dbReference type="eggNOG" id="ENOG502RHW2">
    <property type="taxonomic scope" value="Eukaryota"/>
</dbReference>
<protein>
    <recommendedName>
        <fullName evidence="2">Signal recognition particle SRP54 subunit M-domain domain-containing protein</fullName>
    </recommendedName>
</protein>
<dbReference type="EMBL" id="GL871077">
    <property type="protein sequence ID" value="EGC34938.1"/>
    <property type="molecule type" value="Genomic_DNA"/>
</dbReference>
<dbReference type="VEuPathDB" id="AmoebaDB:DICPUDRAFT_20838"/>
<dbReference type="InterPro" id="IPR036891">
    <property type="entry name" value="Signal_recog_part_SRP54_M_sf"/>
</dbReference>
<feature type="non-terminal residue" evidence="3">
    <location>
        <position position="218"/>
    </location>
</feature>
<name>F0ZM80_DICPU</name>
<feature type="domain" description="Signal recognition particle SRP54 subunit M-domain" evidence="2">
    <location>
        <begin position="112"/>
        <end position="173"/>
    </location>
</feature>
<accession>F0ZM80</accession>
<dbReference type="OrthoDB" id="20192at2759"/>
<dbReference type="KEGG" id="dpp:DICPUDRAFT_20838"/>
<dbReference type="AlphaFoldDB" id="F0ZM80"/>
<dbReference type="FunCoup" id="F0ZM80">
    <property type="interactions" value="743"/>
</dbReference>
<dbReference type="InterPro" id="IPR004125">
    <property type="entry name" value="Signal_recog_particle_SRP54_M"/>
</dbReference>
<dbReference type="GO" id="GO:0048500">
    <property type="term" value="C:signal recognition particle"/>
    <property type="evidence" value="ECO:0007669"/>
    <property type="project" value="InterPro"/>
</dbReference>
<evidence type="ECO:0000313" key="3">
    <source>
        <dbReference type="EMBL" id="EGC34938.1"/>
    </source>
</evidence>
<dbReference type="Proteomes" id="UP000001064">
    <property type="component" value="Unassembled WGS sequence"/>
</dbReference>
<dbReference type="GO" id="GO:0006614">
    <property type="term" value="P:SRP-dependent cotranslational protein targeting to membrane"/>
    <property type="evidence" value="ECO:0007669"/>
    <property type="project" value="InterPro"/>
</dbReference>
<evidence type="ECO:0000259" key="2">
    <source>
        <dbReference type="Pfam" id="PF02978"/>
    </source>
</evidence>
<feature type="region of interest" description="Disordered" evidence="1">
    <location>
        <begin position="27"/>
        <end position="78"/>
    </location>
</feature>
<dbReference type="SUPFAM" id="SSF47446">
    <property type="entry name" value="Signal peptide-binding domain"/>
    <property type="match status" value="1"/>
</dbReference>
<dbReference type="OMA" id="RYDFNIF"/>
<dbReference type="InParanoid" id="F0ZM80"/>
<dbReference type="RefSeq" id="XP_003288519.1">
    <property type="nucleotide sequence ID" value="XM_003288471.1"/>
</dbReference>
<gene>
    <name evidence="3" type="ORF">DICPUDRAFT_20838</name>
</gene>
<dbReference type="GeneID" id="10501945"/>
<organism evidence="3 4">
    <name type="scientific">Dictyostelium purpureum</name>
    <name type="common">Slime mold</name>
    <dbReference type="NCBI Taxonomy" id="5786"/>
    <lineage>
        <taxon>Eukaryota</taxon>
        <taxon>Amoebozoa</taxon>
        <taxon>Evosea</taxon>
        <taxon>Eumycetozoa</taxon>
        <taxon>Dictyostelia</taxon>
        <taxon>Dictyosteliales</taxon>
        <taxon>Dictyosteliaceae</taxon>
        <taxon>Dictyostelium</taxon>
    </lineage>
</organism>
<dbReference type="Gene3D" id="1.10.260.30">
    <property type="entry name" value="Signal recognition particle, SRP54 subunit, M-domain"/>
    <property type="match status" value="1"/>
</dbReference>
<evidence type="ECO:0000313" key="4">
    <source>
        <dbReference type="Proteomes" id="UP000001064"/>
    </source>
</evidence>
<dbReference type="Pfam" id="PF02978">
    <property type="entry name" value="SRP_SPB"/>
    <property type="match status" value="1"/>
</dbReference>
<dbReference type="GO" id="GO:0008312">
    <property type="term" value="F:7S RNA binding"/>
    <property type="evidence" value="ECO:0007669"/>
    <property type="project" value="InterPro"/>
</dbReference>
<sequence>NSRSFHSSNQSYFFFEAINKIKNAFGGEKEKKEYPSNEKDLEKKTQSNLEQQKNDSSSSSSSTSNATAPTLTEEEVKKRENEEYHSFLEKGLKYDYNVFREYLAKFKDQIKEDEKKKEIESFLKIIDCMTPAERENPYIFRKNVFRIRARILKDSNTEIQTFASMVNTFKSAKMINDVLSSFKKQGKPIPNSASEIPGFFKSNSVQIKKEYDKIQAAE</sequence>
<proteinExistence type="predicted"/>
<feature type="non-terminal residue" evidence="3">
    <location>
        <position position="1"/>
    </location>
</feature>
<feature type="compositionally biased region" description="Basic and acidic residues" evidence="1">
    <location>
        <begin position="27"/>
        <end position="45"/>
    </location>
</feature>